<proteinExistence type="predicted"/>
<comment type="caution">
    <text evidence="4">The sequence shown here is derived from an EMBL/GenBank/DDBJ whole genome shotgun (WGS) entry which is preliminary data.</text>
</comment>
<dbReference type="Proteomes" id="UP000004069">
    <property type="component" value="Unassembled WGS sequence"/>
</dbReference>
<dbReference type="InterPro" id="IPR044068">
    <property type="entry name" value="CB"/>
</dbReference>
<dbReference type="Gene3D" id="1.10.150.130">
    <property type="match status" value="1"/>
</dbReference>
<dbReference type="PROSITE" id="PS51900">
    <property type="entry name" value="CB"/>
    <property type="match status" value="1"/>
</dbReference>
<dbReference type="GO" id="GO:0003677">
    <property type="term" value="F:DNA binding"/>
    <property type="evidence" value="ECO:0007669"/>
    <property type="project" value="UniProtKB-UniRule"/>
</dbReference>
<dbReference type="InterPro" id="IPR004107">
    <property type="entry name" value="Integrase_SAM-like_N"/>
</dbReference>
<dbReference type="InterPro" id="IPR011010">
    <property type="entry name" value="DNA_brk_join_enz"/>
</dbReference>
<evidence type="ECO:0000256" key="2">
    <source>
        <dbReference type="PROSITE-ProRule" id="PRU01248"/>
    </source>
</evidence>
<reference evidence="4 5" key="1">
    <citation type="submission" date="2010-04" db="EMBL/GenBank/DDBJ databases">
        <authorList>
            <person name="Muzny D."/>
            <person name="Qin X."/>
            <person name="Deng J."/>
            <person name="Jiang H."/>
            <person name="Liu Y."/>
            <person name="Qu J."/>
            <person name="Song X.-Z."/>
            <person name="Zhang L."/>
            <person name="Thornton R."/>
            <person name="Coyle M."/>
            <person name="Francisco L."/>
            <person name="Jackson L."/>
            <person name="Javaid M."/>
            <person name="Korchina V."/>
            <person name="Kovar C."/>
            <person name="Mata R."/>
            <person name="Mathew T."/>
            <person name="Ngo R."/>
            <person name="Nguyen L."/>
            <person name="Nguyen N."/>
            <person name="Okwuonu G."/>
            <person name="Ongeri F."/>
            <person name="Pham C."/>
            <person name="Simmons D."/>
            <person name="Wilczek-Boney K."/>
            <person name="Hale W."/>
            <person name="Jakkamsetti A."/>
            <person name="Pham P."/>
            <person name="Ruth R."/>
            <person name="San Lucas F."/>
            <person name="Warren J."/>
            <person name="Zhang J."/>
            <person name="Zhao Z."/>
            <person name="Zhou C."/>
            <person name="Zhu D."/>
            <person name="Lee S."/>
            <person name="Bess C."/>
            <person name="Blankenburg K."/>
            <person name="Forbes L."/>
            <person name="Fu Q."/>
            <person name="Gubbala S."/>
            <person name="Hirani K."/>
            <person name="Jayaseelan J.C."/>
            <person name="Lara F."/>
            <person name="Munidasa M."/>
            <person name="Palculict T."/>
            <person name="Patil S."/>
            <person name="Pu L.-L."/>
            <person name="Saada N."/>
            <person name="Tang L."/>
            <person name="Weissenberger G."/>
            <person name="Zhu Y."/>
            <person name="Hemphill L."/>
            <person name="Shang Y."/>
            <person name="Youmans B."/>
            <person name="Ayvaz T."/>
            <person name="Ross M."/>
            <person name="Santibanez J."/>
            <person name="Aqrawi P."/>
            <person name="Gross S."/>
            <person name="Joshi V."/>
            <person name="Fowler G."/>
            <person name="Nazareth L."/>
            <person name="Reid J."/>
            <person name="Worley K."/>
            <person name="Petrosino J."/>
            <person name="Highlander S."/>
            <person name="Gibbs R."/>
        </authorList>
    </citation>
    <scope>NUCLEOTIDE SEQUENCE [LARGE SCALE GENOMIC DNA]</scope>
    <source>
        <strain evidence="4 5">DSM 11664</strain>
    </source>
</reference>
<accession>D4YRF8</accession>
<dbReference type="OrthoDB" id="2328477at2"/>
<dbReference type="PATRIC" id="fig|585524.9.peg.1462"/>
<keyword evidence="5" id="KW-1185">Reference proteome</keyword>
<dbReference type="RefSeq" id="WP_006351240.1">
    <property type="nucleotide sequence ID" value="NZ_ADNY01000004.1"/>
</dbReference>
<gene>
    <name evidence="4" type="ORF">HMPREF0493_0086</name>
</gene>
<dbReference type="SUPFAM" id="SSF56349">
    <property type="entry name" value="DNA breaking-rejoining enzymes"/>
    <property type="match status" value="1"/>
</dbReference>
<sequence>MNYPYEKEFNHYCKHERHNADNTMLVVNRSLTVFWQYLDQSDINQVQASDIQNFLNSLETKLGLKENTINKYLSHIKQYYTFLYSHHLVDQYPIIEVNGRKFNRHRVYIINWMSHLPEIAQIKSIHSETIMMMLGIAQGYLPDEVLRLRYKTIIKKIESKSLREYVKDHLNFDLSDNPYILGKKFGGYYPNDFHIAERCFPDRKLIGMPITLQSLRLSFVYSLLTRKDLTDQQLEQLLHANDKTLFYYRRNMQLYNELVEFKLPSTANN</sequence>
<evidence type="ECO:0000256" key="1">
    <source>
        <dbReference type="ARBA" id="ARBA00023125"/>
    </source>
</evidence>
<dbReference type="EMBL" id="ADNY01000004">
    <property type="protein sequence ID" value="EFG56268.1"/>
    <property type="molecule type" value="Genomic_DNA"/>
</dbReference>
<dbReference type="AlphaFoldDB" id="D4YRF8"/>
<dbReference type="eggNOG" id="COG4974">
    <property type="taxonomic scope" value="Bacteria"/>
</dbReference>
<evidence type="ECO:0000313" key="5">
    <source>
        <dbReference type="Proteomes" id="UP000004069"/>
    </source>
</evidence>
<evidence type="ECO:0000313" key="4">
    <source>
        <dbReference type="EMBL" id="EFG56268.1"/>
    </source>
</evidence>
<protein>
    <submittedName>
        <fullName evidence="4">Phage integrase SAM-like domain protein</fullName>
    </submittedName>
</protein>
<dbReference type="Pfam" id="PF02899">
    <property type="entry name" value="Phage_int_SAM_1"/>
    <property type="match status" value="1"/>
</dbReference>
<evidence type="ECO:0000259" key="3">
    <source>
        <dbReference type="PROSITE" id="PS51900"/>
    </source>
</evidence>
<dbReference type="InterPro" id="IPR010998">
    <property type="entry name" value="Integrase_recombinase_N"/>
</dbReference>
<organism evidence="4 5">
    <name type="scientific">Lactobacillus amylolyticus DSM 11664</name>
    <dbReference type="NCBI Taxonomy" id="585524"/>
    <lineage>
        <taxon>Bacteria</taxon>
        <taxon>Bacillati</taxon>
        <taxon>Bacillota</taxon>
        <taxon>Bacilli</taxon>
        <taxon>Lactobacillales</taxon>
        <taxon>Lactobacillaceae</taxon>
        <taxon>Lactobacillus</taxon>
    </lineage>
</organism>
<keyword evidence="1 2" id="KW-0238">DNA-binding</keyword>
<feature type="domain" description="Core-binding (CB)" evidence="3">
    <location>
        <begin position="1"/>
        <end position="84"/>
    </location>
</feature>
<name>D4YRF8_9LACO</name>
<dbReference type="GO" id="GO:0015074">
    <property type="term" value="P:DNA integration"/>
    <property type="evidence" value="ECO:0007669"/>
    <property type="project" value="InterPro"/>
</dbReference>